<organism evidence="3 4">
    <name type="scientific">Hymenobacter nivis</name>
    <dbReference type="NCBI Taxonomy" id="1850093"/>
    <lineage>
        <taxon>Bacteria</taxon>
        <taxon>Pseudomonadati</taxon>
        <taxon>Bacteroidota</taxon>
        <taxon>Cytophagia</taxon>
        <taxon>Cytophagales</taxon>
        <taxon>Hymenobacteraceae</taxon>
        <taxon>Hymenobacter</taxon>
    </lineage>
</organism>
<feature type="region of interest" description="Disordered" evidence="1">
    <location>
        <begin position="122"/>
        <end position="148"/>
    </location>
</feature>
<feature type="domain" description="WYL" evidence="2">
    <location>
        <begin position="2"/>
        <end position="54"/>
    </location>
</feature>
<evidence type="ECO:0000313" key="4">
    <source>
        <dbReference type="Proteomes" id="UP000245999"/>
    </source>
</evidence>
<dbReference type="PROSITE" id="PS52050">
    <property type="entry name" value="WYL"/>
    <property type="match status" value="1"/>
</dbReference>
<sequence length="188" mass="20942">MVDFAYQKYWEDAPERRTVGPLLLKEFRGRRYVLATMVVSGRLACFGLDRISDFSVTAQRFTPPAGVDAHTYFADYFGITRPTDGPGPQEILLRFMPVQGRYALSYPLHSSQQVVMETMRKPACTDRRRHPRAAHGAAQLRPRCGDAGPGQFTGVGATGARSGRAPLRGQNYLASASPIFFKMRLGWV</sequence>
<keyword evidence="4" id="KW-1185">Reference proteome</keyword>
<name>A0A2Z3GKS4_9BACT</name>
<dbReference type="Pfam" id="PF13280">
    <property type="entry name" value="WYL"/>
    <property type="match status" value="1"/>
</dbReference>
<protein>
    <recommendedName>
        <fullName evidence="2">WYL domain-containing protein</fullName>
    </recommendedName>
</protein>
<dbReference type="InterPro" id="IPR026881">
    <property type="entry name" value="WYL_dom"/>
</dbReference>
<accession>A0A2Z3GKS4</accession>
<gene>
    <name evidence="3" type="ORF">DDQ68_02410</name>
</gene>
<dbReference type="OrthoDB" id="43316at2"/>
<dbReference type="AlphaFoldDB" id="A0A2Z3GKS4"/>
<evidence type="ECO:0000259" key="2">
    <source>
        <dbReference type="Pfam" id="PF13280"/>
    </source>
</evidence>
<dbReference type="KEGG" id="hnv:DDQ68_02410"/>
<reference evidence="4" key="1">
    <citation type="submission" date="2018-04" db="EMBL/GenBank/DDBJ databases">
        <title>Complete genome of Antarctic heterotrophic bacterium Hymenobacter nivis.</title>
        <authorList>
            <person name="Terashima M."/>
        </authorList>
    </citation>
    <scope>NUCLEOTIDE SEQUENCE [LARGE SCALE GENOMIC DNA]</scope>
    <source>
        <strain evidence="4">NBRC 111535</strain>
    </source>
</reference>
<dbReference type="InterPro" id="IPR051534">
    <property type="entry name" value="CBASS_pafABC_assoc_protein"/>
</dbReference>
<dbReference type="Proteomes" id="UP000245999">
    <property type="component" value="Chromosome"/>
</dbReference>
<dbReference type="PANTHER" id="PTHR34580">
    <property type="match status" value="1"/>
</dbReference>
<dbReference type="EMBL" id="CP029145">
    <property type="protein sequence ID" value="AWM31736.1"/>
    <property type="molecule type" value="Genomic_DNA"/>
</dbReference>
<proteinExistence type="predicted"/>
<evidence type="ECO:0000256" key="1">
    <source>
        <dbReference type="SAM" id="MobiDB-lite"/>
    </source>
</evidence>
<dbReference type="PANTHER" id="PTHR34580:SF9">
    <property type="entry name" value="SLL5097 PROTEIN"/>
    <property type="match status" value="1"/>
</dbReference>
<evidence type="ECO:0000313" key="3">
    <source>
        <dbReference type="EMBL" id="AWM31736.1"/>
    </source>
</evidence>